<dbReference type="EMBL" id="JACHVC010000005">
    <property type="protein sequence ID" value="MBC2604858.1"/>
    <property type="molecule type" value="Genomic_DNA"/>
</dbReference>
<dbReference type="PANTHER" id="PTHR21240:SF28">
    <property type="entry name" value="ISO-OROTATE DECARBOXYLASE (EUROFUNG)"/>
    <property type="match status" value="1"/>
</dbReference>
<dbReference type="GO" id="GO:0019748">
    <property type="term" value="P:secondary metabolic process"/>
    <property type="evidence" value="ECO:0007669"/>
    <property type="project" value="TreeGrafter"/>
</dbReference>
<gene>
    <name evidence="3" type="ORF">H5P27_02265</name>
</gene>
<dbReference type="GO" id="GO:0005737">
    <property type="term" value="C:cytoplasm"/>
    <property type="evidence" value="ECO:0007669"/>
    <property type="project" value="TreeGrafter"/>
</dbReference>
<keyword evidence="4" id="KW-1185">Reference proteome</keyword>
<dbReference type="PANTHER" id="PTHR21240">
    <property type="entry name" value="2-AMINO-3-CARBOXYLMUCONATE-6-SEMIALDEHYDE DECARBOXYLASE"/>
    <property type="match status" value="1"/>
</dbReference>
<reference evidence="3 4" key="1">
    <citation type="submission" date="2020-07" db="EMBL/GenBank/DDBJ databases">
        <authorList>
            <person name="Feng X."/>
        </authorList>
    </citation>
    <scope>NUCLEOTIDE SEQUENCE [LARGE SCALE GENOMIC DNA]</scope>
    <source>
        <strain evidence="3 4">JCM23202</strain>
    </source>
</reference>
<name>A0A7X1B5D4_9BACT</name>
<feature type="domain" description="Amidohydrolase-related" evidence="2">
    <location>
        <begin position="3"/>
        <end position="289"/>
    </location>
</feature>
<dbReference type="GO" id="GO:0016787">
    <property type="term" value="F:hydrolase activity"/>
    <property type="evidence" value="ECO:0007669"/>
    <property type="project" value="UniProtKB-KW"/>
</dbReference>
<dbReference type="Proteomes" id="UP000526501">
    <property type="component" value="Unassembled WGS sequence"/>
</dbReference>
<accession>A0A7X1B5D4</accession>
<dbReference type="InterPro" id="IPR032466">
    <property type="entry name" value="Metal_Hydrolase"/>
</dbReference>
<proteinExistence type="predicted"/>
<comment type="caution">
    <text evidence="3">The sequence shown here is derived from an EMBL/GenBank/DDBJ whole genome shotgun (WGS) entry which is preliminary data.</text>
</comment>
<evidence type="ECO:0000313" key="4">
    <source>
        <dbReference type="Proteomes" id="UP000526501"/>
    </source>
</evidence>
<keyword evidence="3" id="KW-0378">Hydrolase</keyword>
<dbReference type="Gene3D" id="3.20.20.140">
    <property type="entry name" value="Metal-dependent hydrolases"/>
    <property type="match status" value="1"/>
</dbReference>
<evidence type="ECO:0000256" key="1">
    <source>
        <dbReference type="ARBA" id="ARBA00023239"/>
    </source>
</evidence>
<protein>
    <submittedName>
        <fullName evidence="3">Amidohydrolase family protein</fullName>
    </submittedName>
</protein>
<evidence type="ECO:0000259" key="2">
    <source>
        <dbReference type="Pfam" id="PF04909"/>
    </source>
</evidence>
<dbReference type="AlphaFoldDB" id="A0A7X1B5D4"/>
<dbReference type="SUPFAM" id="SSF51556">
    <property type="entry name" value="Metallo-dependent hydrolases"/>
    <property type="match status" value="1"/>
</dbReference>
<dbReference type="RefSeq" id="WP_185658753.1">
    <property type="nucleotide sequence ID" value="NZ_CAWPOO010000005.1"/>
</dbReference>
<keyword evidence="1" id="KW-0456">Lyase</keyword>
<evidence type="ECO:0000313" key="3">
    <source>
        <dbReference type="EMBL" id="MBC2604858.1"/>
    </source>
</evidence>
<dbReference type="InterPro" id="IPR032465">
    <property type="entry name" value="ACMSD"/>
</dbReference>
<dbReference type="InterPro" id="IPR006680">
    <property type="entry name" value="Amidohydro-rel"/>
</dbReference>
<dbReference type="GO" id="GO:0016831">
    <property type="term" value="F:carboxy-lyase activity"/>
    <property type="evidence" value="ECO:0007669"/>
    <property type="project" value="InterPro"/>
</dbReference>
<organism evidence="3 4">
    <name type="scientific">Pelagicoccus albus</name>
    <dbReference type="NCBI Taxonomy" id="415222"/>
    <lineage>
        <taxon>Bacteria</taxon>
        <taxon>Pseudomonadati</taxon>
        <taxon>Verrucomicrobiota</taxon>
        <taxon>Opitutia</taxon>
        <taxon>Puniceicoccales</taxon>
        <taxon>Pelagicoccaceae</taxon>
        <taxon>Pelagicoccus</taxon>
    </lineage>
</organism>
<sequence length="290" mass="32664">MVIDSHIHLYPEELSKDPESWAKRRGEGYWLDCVAPPKSKSLQAWRRVDELLADMDAAGVDKAIILSWYWESHDTCIESQAWLLNWTKDYPDRLIGFAPFNAKGGNQALELLRIGLDSGLRGIGELNPPAQGYCYHDEILASALELASEYDASVNFHVTDPTTHDYPGKIETPFASLLDLAKKHESTRFIFAHLGGLEPMRSEEDLPDNIFYDTAACPLLYKKPLYRNFCDSIGHKKVLFGTDYPLKVFPRNPNSPDFVTALEEIRNSGLDQNELAAVCGLNAKEIFNLS</sequence>
<dbReference type="Pfam" id="PF04909">
    <property type="entry name" value="Amidohydro_2"/>
    <property type="match status" value="1"/>
</dbReference>
<dbReference type="CDD" id="cd01292">
    <property type="entry name" value="metallo-dependent_hydrolases"/>
    <property type="match status" value="1"/>
</dbReference>